<dbReference type="RefSeq" id="WP_141197605.1">
    <property type="nucleotide sequence ID" value="NZ_CP041186.1"/>
</dbReference>
<keyword evidence="1" id="KW-1133">Transmembrane helix</keyword>
<evidence type="ECO:0000313" key="4">
    <source>
        <dbReference type="Proteomes" id="UP000315995"/>
    </source>
</evidence>
<accession>A0A4Y6PSA7</accession>
<dbReference type="Pfam" id="PF13400">
    <property type="entry name" value="Tad"/>
    <property type="match status" value="1"/>
</dbReference>
<keyword evidence="1" id="KW-0472">Membrane</keyword>
<evidence type="ECO:0000313" key="3">
    <source>
        <dbReference type="EMBL" id="QDG51120.1"/>
    </source>
</evidence>
<reference evidence="3 4" key="1">
    <citation type="submission" date="2019-06" db="EMBL/GenBank/DDBJ databases">
        <title>Persicimonas caeni gen. nov., sp. nov., a predatory bacterium isolated from solar saltern.</title>
        <authorList>
            <person name="Wang S."/>
        </authorList>
    </citation>
    <scope>NUCLEOTIDE SEQUENCE [LARGE SCALE GENOMIC DNA]</scope>
    <source>
        <strain evidence="3 4">YN101</strain>
    </source>
</reference>
<dbReference type="OrthoDB" id="5481816at2"/>
<organism evidence="3 4">
    <name type="scientific">Persicimonas caeni</name>
    <dbReference type="NCBI Taxonomy" id="2292766"/>
    <lineage>
        <taxon>Bacteria</taxon>
        <taxon>Deltaproteobacteria</taxon>
        <taxon>Bradymonadales</taxon>
        <taxon>Bradymonadaceae</taxon>
        <taxon>Persicimonas</taxon>
    </lineage>
</organism>
<keyword evidence="4" id="KW-1185">Reference proteome</keyword>
<protein>
    <recommendedName>
        <fullName evidence="2">Putative Flp pilus-assembly TadG-like N-terminal domain-containing protein</fullName>
    </recommendedName>
</protein>
<gene>
    <name evidence="3" type="ORF">FIV42_10350</name>
</gene>
<keyword evidence="1" id="KW-0812">Transmembrane</keyword>
<name>A0A4Y6PSA7_PERCE</name>
<dbReference type="AlphaFoldDB" id="A0A4Y6PSA7"/>
<dbReference type="Proteomes" id="UP000315995">
    <property type="component" value="Chromosome"/>
</dbReference>
<dbReference type="InterPro" id="IPR028087">
    <property type="entry name" value="Tad_N"/>
</dbReference>
<evidence type="ECO:0000256" key="1">
    <source>
        <dbReference type="SAM" id="Phobius"/>
    </source>
</evidence>
<feature type="transmembrane region" description="Helical" evidence="1">
    <location>
        <begin position="30"/>
        <end position="50"/>
    </location>
</feature>
<evidence type="ECO:0000259" key="2">
    <source>
        <dbReference type="Pfam" id="PF13400"/>
    </source>
</evidence>
<sequence length="462" mass="51707">MRTFRNTDKAALRRRVAQGLRGFHRDDGGAIILLALAAVMILMMLAWVLWDAGKMGRHKLTVQAAADTAAYSQAAIKARAMNNLAYANIAKRSTVGIHSQYKALWESYKRWFALQVALCAAGDDSACQRVSDNQPILEAERENDFATFRDELGEQYYLQDLIAIDNYQRYTHALTPWWGWSEAVLRAARNGAGMAASFPAPQGTPKNAPILDSVTDQVMTQVGSTPLVKYTGHRDLLPVKISDYQYMLGTGMSQGLSFMGAEYEANNQLHKQNSEAGAASQAVIQGARNHFSSAVTGYSQSVFGEYGKPWKLFRTTNPAHWTSWTSNLVVTYRRKEELFDEMRQKYGPVPKDYHLDNEEMFRLSGYWGMARAEISFQDSSREPTLWHPRWTARMRPVALPGEFQQAGLQMSSIYHDMIPYLALSGIINTGDSGIVNDSIDDLVFMERANRALGQSTVEGIAK</sequence>
<feature type="domain" description="Putative Flp pilus-assembly TadG-like N-terminal" evidence="2">
    <location>
        <begin position="29"/>
        <end position="72"/>
    </location>
</feature>
<proteinExistence type="predicted"/>
<dbReference type="EMBL" id="CP041186">
    <property type="protein sequence ID" value="QDG51120.1"/>
    <property type="molecule type" value="Genomic_DNA"/>
</dbReference>
<accession>A0A5B8Y3Y5</accession>